<keyword evidence="3" id="KW-1185">Reference proteome</keyword>
<protein>
    <submittedName>
        <fullName evidence="2">Uncharacterized protein</fullName>
    </submittedName>
</protein>
<sequence length="106" mass="11889">MAMYSRLQLSSASRLQRRGGGPTLADTSAPTDHTIRAEELSEAPVDRPIATGGIISEPGDAAFRKRPTRRFRFKTRLADQAIRQGIHRPTYVDTHGVFARRPRRFS</sequence>
<organism evidence="2 3">
    <name type="scientific">Phytohabitans flavus</name>
    <dbReference type="NCBI Taxonomy" id="1076124"/>
    <lineage>
        <taxon>Bacteria</taxon>
        <taxon>Bacillati</taxon>
        <taxon>Actinomycetota</taxon>
        <taxon>Actinomycetes</taxon>
        <taxon>Micromonosporales</taxon>
        <taxon>Micromonosporaceae</taxon>
    </lineage>
</organism>
<dbReference type="KEGG" id="pfla:Pflav_009520"/>
<dbReference type="AlphaFoldDB" id="A0A6F8XL52"/>
<reference evidence="2 3" key="2">
    <citation type="submission" date="2020-03" db="EMBL/GenBank/DDBJ databases">
        <authorList>
            <person name="Ichikawa N."/>
            <person name="Kimura A."/>
            <person name="Kitahashi Y."/>
            <person name="Uohara A."/>
        </authorList>
    </citation>
    <scope>NUCLEOTIDE SEQUENCE [LARGE SCALE GENOMIC DNA]</scope>
    <source>
        <strain evidence="2 3">NBRC 107702</strain>
    </source>
</reference>
<evidence type="ECO:0000256" key="1">
    <source>
        <dbReference type="SAM" id="MobiDB-lite"/>
    </source>
</evidence>
<evidence type="ECO:0000313" key="3">
    <source>
        <dbReference type="Proteomes" id="UP000502508"/>
    </source>
</evidence>
<feature type="region of interest" description="Disordered" evidence="1">
    <location>
        <begin position="1"/>
        <end position="60"/>
    </location>
</feature>
<accession>A0A6F8XL52</accession>
<name>A0A6F8XL52_9ACTN</name>
<reference evidence="2 3" key="1">
    <citation type="submission" date="2020-03" db="EMBL/GenBank/DDBJ databases">
        <title>Whole genome shotgun sequence of Phytohabitans flavus NBRC 107702.</title>
        <authorList>
            <person name="Komaki H."/>
            <person name="Tamura T."/>
        </authorList>
    </citation>
    <scope>NUCLEOTIDE SEQUENCE [LARGE SCALE GENOMIC DNA]</scope>
    <source>
        <strain evidence="2 3">NBRC 107702</strain>
    </source>
</reference>
<proteinExistence type="predicted"/>
<gene>
    <name evidence="2" type="ORF">Pflav_009520</name>
</gene>
<feature type="compositionally biased region" description="Low complexity" evidence="1">
    <location>
        <begin position="1"/>
        <end position="14"/>
    </location>
</feature>
<dbReference type="EMBL" id="AP022870">
    <property type="protein sequence ID" value="BCB74542.1"/>
    <property type="molecule type" value="Genomic_DNA"/>
</dbReference>
<evidence type="ECO:0000313" key="2">
    <source>
        <dbReference type="EMBL" id="BCB74542.1"/>
    </source>
</evidence>
<dbReference type="Proteomes" id="UP000502508">
    <property type="component" value="Chromosome"/>
</dbReference>